<dbReference type="Gene3D" id="3.90.930.12">
    <property type="entry name" value="Ribosomal protein L6, alpha-beta domain"/>
    <property type="match status" value="2"/>
</dbReference>
<keyword evidence="3 4" id="KW-0687">Ribonucleoprotein</keyword>
<keyword evidence="4 6" id="KW-0699">rRNA-binding</keyword>
<evidence type="ECO:0000313" key="8">
    <source>
        <dbReference type="EMBL" id="VFK00978.1"/>
    </source>
</evidence>
<dbReference type="InterPro" id="IPR020040">
    <property type="entry name" value="Ribosomal_uL6_a/b-dom"/>
</dbReference>
<dbReference type="NCBIfam" id="TIGR03654">
    <property type="entry name" value="L6_bact"/>
    <property type="match status" value="1"/>
</dbReference>
<dbReference type="GO" id="GO:0002181">
    <property type="term" value="P:cytoplasmic translation"/>
    <property type="evidence" value="ECO:0007669"/>
    <property type="project" value="TreeGrafter"/>
</dbReference>
<dbReference type="PROSITE" id="PS00525">
    <property type="entry name" value="RIBOSOMAL_L6_1"/>
    <property type="match status" value="1"/>
</dbReference>
<keyword evidence="4 6" id="KW-0694">RNA-binding</keyword>
<dbReference type="HAMAP" id="MF_01365_B">
    <property type="entry name" value="Ribosomal_uL6_B"/>
    <property type="match status" value="1"/>
</dbReference>
<dbReference type="InterPro" id="IPR002358">
    <property type="entry name" value="Ribosomal_uL6_CS"/>
</dbReference>
<evidence type="ECO:0000256" key="4">
    <source>
        <dbReference type="HAMAP-Rule" id="MF_01365"/>
    </source>
</evidence>
<comment type="subunit">
    <text evidence="4">Part of the 50S ribosomal subunit.</text>
</comment>
<protein>
    <recommendedName>
        <fullName evidence="4">Large ribosomal subunit protein uL6</fullName>
    </recommendedName>
</protein>
<dbReference type="PANTHER" id="PTHR11655:SF14">
    <property type="entry name" value="LARGE RIBOSOMAL SUBUNIT PROTEIN UL6M"/>
    <property type="match status" value="1"/>
</dbReference>
<sequence length="182" mass="19512">MGEVGMSRVAKVPVIIPSDVDVRVEGQAVAVKGSKGELAYITHSGVRVSLENNTMRVAPRVSGRGAAALAGTTRALLNNMLIGVGQGFEKKLELVGVGYRAQMKTQVLNLALGYSHPIDFPVPEGVVIETPSNTQIIVRGVDKQRVGQVAATIRSLRPPEPYKGKGVRYANEMILRKVAKKK</sequence>
<evidence type="ECO:0000313" key="10">
    <source>
        <dbReference type="EMBL" id="VFK03579.1"/>
    </source>
</evidence>
<dbReference type="AlphaFoldDB" id="A0A450VFJ0"/>
<evidence type="ECO:0000256" key="6">
    <source>
        <dbReference type="RuleBase" id="RU003870"/>
    </source>
</evidence>
<dbReference type="GO" id="GO:0019843">
    <property type="term" value="F:rRNA binding"/>
    <property type="evidence" value="ECO:0007669"/>
    <property type="project" value="UniProtKB-UniRule"/>
</dbReference>
<feature type="domain" description="Large ribosomal subunit protein uL6 alpha-beta" evidence="7">
    <location>
        <begin position="95"/>
        <end position="169"/>
    </location>
</feature>
<comment type="function">
    <text evidence="4 6">This protein binds to the 23S rRNA, and is important in its secondary structure. It is located near the subunit interface in the base of the L7/L12 stalk, and near the tRNA binding site of the peptidyltransferase center.</text>
</comment>
<dbReference type="InterPro" id="IPR000702">
    <property type="entry name" value="Ribosomal_uL6-like"/>
</dbReference>
<dbReference type="GO" id="GO:0003735">
    <property type="term" value="F:structural constituent of ribosome"/>
    <property type="evidence" value="ECO:0007669"/>
    <property type="project" value="UniProtKB-UniRule"/>
</dbReference>
<dbReference type="EMBL" id="CAADFG010000215">
    <property type="protein sequence ID" value="VFK01127.1"/>
    <property type="molecule type" value="Genomic_DNA"/>
</dbReference>
<evidence type="ECO:0000259" key="7">
    <source>
        <dbReference type="Pfam" id="PF00347"/>
    </source>
</evidence>
<organism evidence="10">
    <name type="scientific">Candidatus Kentrum eta</name>
    <dbReference type="NCBI Taxonomy" id="2126337"/>
    <lineage>
        <taxon>Bacteria</taxon>
        <taxon>Pseudomonadati</taxon>
        <taxon>Pseudomonadota</taxon>
        <taxon>Gammaproteobacteria</taxon>
        <taxon>Candidatus Kentrum</taxon>
    </lineage>
</organism>
<reference evidence="10" key="1">
    <citation type="submission" date="2019-02" db="EMBL/GenBank/DDBJ databases">
        <authorList>
            <person name="Gruber-Vodicka R. H."/>
            <person name="Seah K. B. B."/>
        </authorList>
    </citation>
    <scope>NUCLEOTIDE SEQUENCE</scope>
    <source>
        <strain evidence="10">BECK_SA2B12</strain>
        <strain evidence="9">BECK_SA2B15</strain>
        <strain evidence="8">BECK_SA2B20</strain>
    </source>
</reference>
<evidence type="ECO:0000256" key="5">
    <source>
        <dbReference type="RuleBase" id="RU003869"/>
    </source>
</evidence>
<dbReference type="InterPro" id="IPR036789">
    <property type="entry name" value="Ribosomal_uL6-like_a/b-dom_sf"/>
</dbReference>
<accession>A0A450VFJ0</accession>
<keyword evidence="2 4" id="KW-0689">Ribosomal protein</keyword>
<dbReference type="PIRSF" id="PIRSF002162">
    <property type="entry name" value="Ribosomal_L6"/>
    <property type="match status" value="1"/>
</dbReference>
<dbReference type="InterPro" id="IPR019906">
    <property type="entry name" value="Ribosomal_uL6_bac-type"/>
</dbReference>
<dbReference type="GO" id="GO:0022625">
    <property type="term" value="C:cytosolic large ribosomal subunit"/>
    <property type="evidence" value="ECO:0007669"/>
    <property type="project" value="UniProtKB-UniRule"/>
</dbReference>
<dbReference type="SUPFAM" id="SSF56053">
    <property type="entry name" value="Ribosomal protein L6"/>
    <property type="match status" value="2"/>
</dbReference>
<dbReference type="FunFam" id="3.90.930.12:FF:000001">
    <property type="entry name" value="50S ribosomal protein L6"/>
    <property type="match status" value="1"/>
</dbReference>
<evidence type="ECO:0000256" key="2">
    <source>
        <dbReference type="ARBA" id="ARBA00022980"/>
    </source>
</evidence>
<evidence type="ECO:0000256" key="3">
    <source>
        <dbReference type="ARBA" id="ARBA00023274"/>
    </source>
</evidence>
<evidence type="ECO:0000256" key="1">
    <source>
        <dbReference type="ARBA" id="ARBA00009356"/>
    </source>
</evidence>
<gene>
    <name evidence="4" type="primary">rplF</name>
    <name evidence="9" type="ORF">BECKH772A_GA0070896_102152</name>
    <name evidence="8" type="ORF">BECKH772B_GA0070898_102132</name>
    <name evidence="10" type="ORF">BECKH772C_GA0070978_101362</name>
</gene>
<proteinExistence type="inferred from homology"/>
<name>A0A450VFJ0_9GAMM</name>
<dbReference type="EMBL" id="CAADFI010000213">
    <property type="protein sequence ID" value="VFK00978.1"/>
    <property type="molecule type" value="Genomic_DNA"/>
</dbReference>
<dbReference type="Pfam" id="PF00347">
    <property type="entry name" value="Ribosomal_L6"/>
    <property type="match status" value="2"/>
</dbReference>
<comment type="similarity">
    <text evidence="1 4 5">Belongs to the universal ribosomal protein uL6 family.</text>
</comment>
<dbReference type="PRINTS" id="PR00059">
    <property type="entry name" value="RIBOSOMALL6"/>
</dbReference>
<evidence type="ECO:0000313" key="9">
    <source>
        <dbReference type="EMBL" id="VFK01127.1"/>
    </source>
</evidence>
<feature type="domain" description="Large ribosomal subunit protein uL6 alpha-beta" evidence="7">
    <location>
        <begin position="16"/>
        <end position="87"/>
    </location>
</feature>
<dbReference type="EMBL" id="CAADFJ010000136">
    <property type="protein sequence ID" value="VFK03579.1"/>
    <property type="molecule type" value="Genomic_DNA"/>
</dbReference>
<dbReference type="PANTHER" id="PTHR11655">
    <property type="entry name" value="60S/50S RIBOSOMAL PROTEIN L6/L9"/>
    <property type="match status" value="1"/>
</dbReference>